<comment type="caution">
    <text evidence="3">The sequence shown here is derived from an EMBL/GenBank/DDBJ whole genome shotgun (WGS) entry which is preliminary data.</text>
</comment>
<sequence>MKTNWKIMTRVMLLGVGLATSSVASAEDTQNMGAAVFNGKGELMRPEGFRQWVFLGAPLTPNGLNNGSAGFPEFHHVYVNPDAFAVYERTGVFPDGTVIAKELVLLKHGKYKDGSYDAPSGRGYFADKPNGMDVMVKDSKRFKATNNWGFFNFGHHAPPYSEASAAAPAASCAACHTANAEKDMMFTQFYPILK</sequence>
<dbReference type="AlphaFoldDB" id="A0A558DAL6"/>
<dbReference type="InterPro" id="IPR038142">
    <property type="entry name" value="Cytochrome_P460_sp"/>
</dbReference>
<accession>A0A558DAL6</accession>
<name>A0A558DAL6_9GAMM</name>
<feature type="chain" id="PRO_5021729438" evidence="1">
    <location>
        <begin position="27"/>
        <end position="194"/>
    </location>
</feature>
<evidence type="ECO:0000313" key="4">
    <source>
        <dbReference type="Proteomes" id="UP000317355"/>
    </source>
</evidence>
<proteinExistence type="predicted"/>
<keyword evidence="1" id="KW-0732">Signal</keyword>
<feature type="signal peptide" evidence="1">
    <location>
        <begin position="1"/>
        <end position="26"/>
    </location>
</feature>
<dbReference type="Pfam" id="PF16694">
    <property type="entry name" value="Cytochrome_P460"/>
    <property type="match status" value="1"/>
</dbReference>
<dbReference type="Gene3D" id="3.50.70.20">
    <property type="entry name" value="Cytochrome P460"/>
    <property type="match status" value="1"/>
</dbReference>
<dbReference type="InterPro" id="IPR032033">
    <property type="entry name" value="Cytochrome_P460"/>
</dbReference>
<dbReference type="CDD" id="cd20751">
    <property type="entry name" value="cyt_P460_Ne-like"/>
    <property type="match status" value="1"/>
</dbReference>
<protein>
    <submittedName>
        <fullName evidence="3">Chain A cytochrome P460</fullName>
    </submittedName>
</protein>
<dbReference type="EMBL" id="VMRY01000010">
    <property type="protein sequence ID" value="TVT58013.1"/>
    <property type="molecule type" value="Genomic_DNA"/>
</dbReference>
<evidence type="ECO:0000259" key="2">
    <source>
        <dbReference type="Pfam" id="PF16694"/>
    </source>
</evidence>
<evidence type="ECO:0000313" key="3">
    <source>
        <dbReference type="EMBL" id="TVT58013.1"/>
    </source>
</evidence>
<evidence type="ECO:0000256" key="1">
    <source>
        <dbReference type="SAM" id="SignalP"/>
    </source>
</evidence>
<organism evidence="3 4">
    <name type="scientific">Sedimenticola thiotaurini</name>
    <dbReference type="NCBI Taxonomy" id="1543721"/>
    <lineage>
        <taxon>Bacteria</taxon>
        <taxon>Pseudomonadati</taxon>
        <taxon>Pseudomonadota</taxon>
        <taxon>Gammaproteobacteria</taxon>
        <taxon>Chromatiales</taxon>
        <taxon>Sedimenticolaceae</taxon>
        <taxon>Sedimenticola</taxon>
    </lineage>
</organism>
<dbReference type="Proteomes" id="UP000317355">
    <property type="component" value="Unassembled WGS sequence"/>
</dbReference>
<reference evidence="3 4" key="1">
    <citation type="submission" date="2019-07" db="EMBL/GenBank/DDBJ databases">
        <title>The pathways for chlorine oxyanion respiration interact through the shared metabolite chlorate.</title>
        <authorList>
            <person name="Barnum T.P."/>
            <person name="Cheng Y."/>
            <person name="Hill K.A."/>
            <person name="Lucas L.N."/>
            <person name="Carlson H.K."/>
            <person name="Coates J.D."/>
        </authorList>
    </citation>
    <scope>NUCLEOTIDE SEQUENCE [LARGE SCALE GENOMIC DNA]</scope>
    <source>
        <strain evidence="3">BK-3</strain>
    </source>
</reference>
<feature type="domain" description="Cytochrome P460" evidence="2">
    <location>
        <begin position="46"/>
        <end position="187"/>
    </location>
</feature>
<gene>
    <name evidence="3" type="ORF">FHK82_04670</name>
</gene>